<dbReference type="PIRSF" id="PIRSF000337">
    <property type="entry name" value="NTA_MOA"/>
    <property type="match status" value="1"/>
</dbReference>
<dbReference type="InterPro" id="IPR016215">
    <property type="entry name" value="NTA_MOA"/>
</dbReference>
<reference evidence="8" key="1">
    <citation type="journal article" date="2019" name="Int. J. Syst. Evol. Microbiol.">
        <title>The Global Catalogue of Microorganisms (GCM) 10K type strain sequencing project: providing services to taxonomists for standard genome sequencing and annotation.</title>
        <authorList>
            <consortium name="The Broad Institute Genomics Platform"/>
            <consortium name="The Broad Institute Genome Sequencing Center for Infectious Disease"/>
            <person name="Wu L."/>
            <person name="Ma J."/>
        </authorList>
    </citation>
    <scope>NUCLEOTIDE SEQUENCE [LARGE SCALE GENOMIC DNA]</scope>
    <source>
        <strain evidence="8">JCM 11896</strain>
    </source>
</reference>
<name>A0ABP4IPG6_9PSEU</name>
<comment type="caution">
    <text evidence="7">The sequence shown here is derived from an EMBL/GenBank/DDBJ whole genome shotgun (WGS) entry which is preliminary data.</text>
</comment>
<evidence type="ECO:0000256" key="3">
    <source>
        <dbReference type="ARBA" id="ARBA00023002"/>
    </source>
</evidence>
<sequence>MLATLIGGVGNHAGAWRRPNSRVEEKYDLQLFADLVGRAEAAKLHAVFLADGLRLETDTLRSQPFAGLEPVTLLSALAAVTSRIGLIGSISTTFSEPYTVARQLASLDHISNGRAGWNLVTSAWGEENYGRALPPHDERYERGAEFAEVLFALFDSWDADAITLDRAAGVYADPAKVRTIDHVGKHFDVRGPLNVARPPQGRPVVAQAGSSEIGQDVAARFADVVFTTGRTTDEAGVQFYRSLKERVAATGRDPGSVKILPGVSPIIGHTEAEAKAVEKELNGFIDLVSGRAKLSRQLAGVELDDLELDEPVPLERLPRESEVQGRRSRFGVYRALVEDGWTLRRLIQWEVASAGHHVPVGSSEQIADLLLRRFEAGAADGFVLLPSYVPEGFTLLTDEVVPILQERGAFQTEYAHGTLRGNLGIGPVA</sequence>
<accession>A0ABP4IPG6</accession>
<evidence type="ECO:0000313" key="7">
    <source>
        <dbReference type="EMBL" id="GAA1395610.1"/>
    </source>
</evidence>
<protein>
    <submittedName>
        <fullName evidence="7">LLM class flavin-dependent oxidoreductase</fullName>
    </submittedName>
</protein>
<keyword evidence="1" id="KW-0285">Flavoprotein</keyword>
<dbReference type="PANTHER" id="PTHR30011:SF16">
    <property type="entry name" value="C2H2 FINGER DOMAIN TRANSCRIPTION FACTOR (EUROFUNG)-RELATED"/>
    <property type="match status" value="1"/>
</dbReference>
<evidence type="ECO:0000256" key="5">
    <source>
        <dbReference type="ARBA" id="ARBA00033748"/>
    </source>
</evidence>
<dbReference type="Pfam" id="PF00296">
    <property type="entry name" value="Bac_luciferase"/>
    <property type="match status" value="1"/>
</dbReference>
<evidence type="ECO:0000256" key="2">
    <source>
        <dbReference type="ARBA" id="ARBA00022643"/>
    </source>
</evidence>
<dbReference type="InterPro" id="IPR051260">
    <property type="entry name" value="Diverse_substr_monoxygenases"/>
</dbReference>
<organism evidence="7 8">
    <name type="scientific">Pseudonocardia kongjuensis</name>
    <dbReference type="NCBI Taxonomy" id="102227"/>
    <lineage>
        <taxon>Bacteria</taxon>
        <taxon>Bacillati</taxon>
        <taxon>Actinomycetota</taxon>
        <taxon>Actinomycetes</taxon>
        <taxon>Pseudonocardiales</taxon>
        <taxon>Pseudonocardiaceae</taxon>
        <taxon>Pseudonocardia</taxon>
    </lineage>
</organism>
<evidence type="ECO:0000256" key="4">
    <source>
        <dbReference type="ARBA" id="ARBA00023033"/>
    </source>
</evidence>
<dbReference type="InterPro" id="IPR036661">
    <property type="entry name" value="Luciferase-like_sf"/>
</dbReference>
<dbReference type="SUPFAM" id="SSF51679">
    <property type="entry name" value="Bacterial luciferase-like"/>
    <property type="match status" value="1"/>
</dbReference>
<evidence type="ECO:0000256" key="1">
    <source>
        <dbReference type="ARBA" id="ARBA00022630"/>
    </source>
</evidence>
<gene>
    <name evidence="7" type="ORF">GCM10009613_45570</name>
</gene>
<dbReference type="EMBL" id="BAAAJK010000030">
    <property type="protein sequence ID" value="GAA1395610.1"/>
    <property type="molecule type" value="Genomic_DNA"/>
</dbReference>
<keyword evidence="2" id="KW-0288">FMN</keyword>
<comment type="similarity">
    <text evidence="5">Belongs to the NtaA/SnaA/DszA monooxygenase family.</text>
</comment>
<evidence type="ECO:0000259" key="6">
    <source>
        <dbReference type="Pfam" id="PF00296"/>
    </source>
</evidence>
<dbReference type="CDD" id="cd01095">
    <property type="entry name" value="Nitrilotriacetate_monoxgenase"/>
    <property type="match status" value="1"/>
</dbReference>
<dbReference type="Proteomes" id="UP001501414">
    <property type="component" value="Unassembled WGS sequence"/>
</dbReference>
<keyword evidence="8" id="KW-1185">Reference proteome</keyword>
<proteinExistence type="inferred from homology"/>
<dbReference type="Gene3D" id="3.20.20.30">
    <property type="entry name" value="Luciferase-like domain"/>
    <property type="match status" value="1"/>
</dbReference>
<dbReference type="InterPro" id="IPR011251">
    <property type="entry name" value="Luciferase-like_dom"/>
</dbReference>
<keyword evidence="3" id="KW-0560">Oxidoreductase</keyword>
<keyword evidence="4" id="KW-0503">Monooxygenase</keyword>
<dbReference type="PANTHER" id="PTHR30011">
    <property type="entry name" value="ALKANESULFONATE MONOOXYGENASE-RELATED"/>
    <property type="match status" value="1"/>
</dbReference>
<evidence type="ECO:0000313" key="8">
    <source>
        <dbReference type="Proteomes" id="UP001501414"/>
    </source>
</evidence>
<feature type="domain" description="Luciferase-like" evidence="6">
    <location>
        <begin position="27"/>
        <end position="377"/>
    </location>
</feature>
<dbReference type="NCBIfam" id="TIGR03860">
    <property type="entry name" value="FMN_nitrolo"/>
    <property type="match status" value="1"/>
</dbReference>